<keyword evidence="2" id="KW-1185">Reference proteome</keyword>
<organism evidence="1 2">
    <name type="scientific">Nannocystis pusilla</name>
    <dbReference type="NCBI Taxonomy" id="889268"/>
    <lineage>
        <taxon>Bacteria</taxon>
        <taxon>Pseudomonadati</taxon>
        <taxon>Myxococcota</taxon>
        <taxon>Polyangia</taxon>
        <taxon>Nannocystales</taxon>
        <taxon>Nannocystaceae</taxon>
        <taxon>Nannocystis</taxon>
    </lineage>
</organism>
<evidence type="ECO:0000313" key="2">
    <source>
        <dbReference type="Proteomes" id="UP001150924"/>
    </source>
</evidence>
<name>A0A9X3ET18_9BACT</name>
<dbReference type="AlphaFoldDB" id="A0A9X3ET18"/>
<proteinExistence type="predicted"/>
<gene>
    <name evidence="1" type="ORF">OV079_30160</name>
</gene>
<dbReference type="RefSeq" id="WP_267772437.1">
    <property type="nucleotide sequence ID" value="NZ_JAPNKE010000002.1"/>
</dbReference>
<comment type="caution">
    <text evidence="1">The sequence shown here is derived from an EMBL/GenBank/DDBJ whole genome shotgun (WGS) entry which is preliminary data.</text>
</comment>
<sequence>MATPPDDLFEQVLPLLGRRTDDPAVIAFHAARGLKPPPVVTKTDMLYDVRDKQAGMVLNYQAEVRRAGFYPPRKEGGKYVAYLSSVEFRPSFAGQIAGEFTVSLPEADAKALALRLEDGTWDTSMYRGYVVRRADGHEVVFVYDSDDDTFVEVRLQLEELDDADPALEQWAAEAQANAAPTPARVFPKHGSRAPENEPLPPALAALHELQDGDGLGDIDFELLAEIEAGGPKAWTGNPAAEHEFRVFAQDGSGGLVAFWVVHHDGGAARPLVEQPVVFLGSEGEVGPVAKDLADFLHLLAAGVGPYEVVQYGSTESESPQPAIAELAQKFFPERGDRDAQTIVLEAQRDYGDLGDRLAALDRH</sequence>
<reference evidence="1" key="1">
    <citation type="submission" date="2022-11" db="EMBL/GenBank/DDBJ databases">
        <title>Minimal conservation of predation-associated metabolite biosynthetic gene clusters underscores biosynthetic potential of Myxococcota including descriptions for ten novel species: Archangium lansinium sp. nov., Myxococcus landrumus sp. nov., Nannocystis bai.</title>
        <authorList>
            <person name="Ahearne A."/>
            <person name="Stevens C."/>
            <person name="Phillips K."/>
        </authorList>
    </citation>
    <scope>NUCLEOTIDE SEQUENCE</scope>
    <source>
        <strain evidence="1">Na p29</strain>
    </source>
</reference>
<dbReference type="EMBL" id="JAPNKE010000002">
    <property type="protein sequence ID" value="MCY1009752.1"/>
    <property type="molecule type" value="Genomic_DNA"/>
</dbReference>
<protein>
    <submittedName>
        <fullName evidence="1">Uncharacterized protein</fullName>
    </submittedName>
</protein>
<dbReference type="Proteomes" id="UP001150924">
    <property type="component" value="Unassembled WGS sequence"/>
</dbReference>
<accession>A0A9X3ET18</accession>
<evidence type="ECO:0000313" key="1">
    <source>
        <dbReference type="EMBL" id="MCY1009752.1"/>
    </source>
</evidence>